<dbReference type="PANTHER" id="PTHR47324:SF1">
    <property type="entry name" value="EGF-LIKE DOMAIN-CONTAINING PROTEIN-RELATED"/>
    <property type="match status" value="1"/>
</dbReference>
<dbReference type="STRING" id="131310.A0A0N4ZQS6"/>
<dbReference type="SUPFAM" id="SSF56436">
    <property type="entry name" value="C-type lectin-like"/>
    <property type="match status" value="1"/>
</dbReference>
<keyword evidence="3" id="KW-0732">Signal</keyword>
<sequence length="2151" mass="240268">MILLGNTYNFVVIFGFLSLISYNRADNEDLKLIKEFSKKWDLSKEITIDDNIFKILPKKFDTAQPIKGGFGCQEPGYTGQHCEFPICDNPNIEHEHNDAVSVLVDFRLLTSCDKMIPLYVDISMFSFTIEVHAPGNFQPMINVYDSNATLIQPFNIDISDPSKALVTYQTQNPGVYQVIPSSDSPQLGCYIYISSIAQSHVDVGFVPHSENDIIAPERNDYPNSNPFLNQVNTIVAHSINIRQPGAISTFSIYQEYNIMSRPQTASIRYGCEFDYYFSGFYCYKEDYYFMKIEGYDYFGNSFSRIKSFSCTVNPNQPITPTSTPSNPTSCQNNGTLITNSDNSSYCYCQNLFTSYDCSSLLCINGGTSLPDGSCMCKDGYSGPNCQDIKCTSDSGYLPPQNKNVPIFVLRMRQNMNSIIQQVSNVVTQIAKDLIDHQPEWYQNFGVIVFNNDGSTFSSQLFTSVEGLQSFLSTVSSSNDVTGNCTDIVFSAITSALETFTPGNRSPVYIFTDAMPSDLPYYDNIAQQNSYYQAPLYFFLIQTSTCQSNQAWDQHSPESKSIESLTERFSGFVIPITPDMQNTVVNVFYNFVSNTYFKTELMYGNDLDICVNMERYNTLAIDSQFHKIAIVARGTNISLQLTTPEGNTVLPNQLTASSINIWTYTGLEIGQWQFNIIPGDVISSCSIRVYAVVTPDAASFAPHFKVNWGFTNNIIMDSPVRQPLARMENSFVASIDNYMLRDPTRVNAEVIIHSKTGFGKNMTFASNGIWRDGCIFHFYFASFICRTSDENLYFTLFVRDQNDFYIQRAGSMYCAEFHPTPSPPDSCSNGGFKLNGTCICPPTYTGSNCQTAICQNGGTPYRDGCTCPPLIQGYFCEILACAMSSGTPGPFNKQKSLVFLLDLTYTNNLFLRQLSTYSNVMIRDILSHDRQGQYTIVVYGYNEQSFPTILGITDTSNLELFSDFINDGYQQSLAASQSCVKTQTWKALDMARMISDPHSQIFLFQSSIPDEDTEISLEYYTNIYELYINNGLSLTSYIGAIGKKQYYCSGISSSFSLLQSLSEQTYQGDYLEVSQSSYMNVPKVIPTFVSSGIAYKKDFTDCKGSCFLFFSVDSHTQNIQIKVKGNVGGYQTMLQLPNQTVASTSYSLIDDTLTGLQILEARRECESGYESLGPQYCIKYVSTPKNWIDAHNDCLNDDGYLVDDLYPSKDSYLTQYQNNHNASSIWIGLHSNEATSLGIWMWDRGSLSSVPLSSSHYTNWNVNADLKNTAKQCAYKTSDWNTDTCTALRPYICQKHKFQDTYDPSISEFGRLPGGKWFLLVNSTGSVSVEVRVQSRIQIHSGFLTDIHGDDVSINANLLSTDLRMATHITLINHNMFNTYLAMSQLFTTDNVMFDAVIYQPRESCSYQYLSQTLTCPQNNKASTNFYALTTGVDEYGFTIERYTAHKCVKEIPSCGDNGVVYNGKCYCSEYWSGTFCEIPLCVNNGIFNNATNTCTCPIGYTGPACERAMCLNNSGKTISRDGKAFVLVIENTQENLVAINSLKANISQTLRSVSNTWFSEYIYVLFDSVNPPTFQRFFSIDTYITSFQQIVPQDDTTSCSLPVYKALTMALQQIDQSQSLVYTITRSVPSDVDQELTFGTSLVQYSPQFFYHTISGDSGCTTDMTNSVLQRLQQYAIGSGGNVLTTTGSKIGEAFGNIIPSLYYGTPLSNPTMSNNTCTGGITSYVHVDKDMTDLYFYIYGSYPSITVLSPLNEPIIPQTIFSGQAGITPRLYIFRVSLITEYGVYTIKTTSSGTCYAQIRGTGSSEIYYGFVPTIANKLDLGNHLDNTTSVPLNDYNQIVGTVIGDRAKLYYVELYNTDNFESQFLKFYRRDNCTYNYYSDPFKCTNGKILLRFYAQDNSGYTLVRESMTMCVQYVLPTPSITTTPSSQGISTTTQNSQGISTTSKSILSTKANIYLITDNSLSVPAGTYGTVLTTFLMNFFKNFNINLEYVNVAFSPSPGDQNMWLTLPTFNTYNGYTSLQSSINTSYYPIEGFQSAGQSQLSEIIKMAINPNFIASGYSDSYKPHILLYLTTTSSPDSNALSQSSEVRQSGKFKIISIAYQASNNIDSLQSMSDCIYKAESVDDLNALASALATRVNSASQNGIEYQC</sequence>
<dbReference type="InterPro" id="IPR057085">
    <property type="entry name" value="Ig_Irg-7"/>
</dbReference>
<feature type="disulfide bond" evidence="4">
    <location>
        <begin position="376"/>
        <end position="385"/>
    </location>
</feature>
<dbReference type="Proteomes" id="UP000038045">
    <property type="component" value="Unplaced"/>
</dbReference>
<evidence type="ECO:0000259" key="5">
    <source>
        <dbReference type="PROSITE" id="PS50026"/>
    </source>
</evidence>
<keyword evidence="4" id="KW-1015">Disulfide bond</keyword>
<feature type="domain" description="VWFA" evidence="7">
    <location>
        <begin position="1955"/>
        <end position="2139"/>
    </location>
</feature>
<dbReference type="InterPro" id="IPR001304">
    <property type="entry name" value="C-type_lectin-like"/>
</dbReference>
<feature type="disulfide bond" evidence="4">
    <location>
        <begin position="1496"/>
        <end position="1505"/>
    </location>
</feature>
<feature type="domain" description="EGF-like" evidence="5">
    <location>
        <begin position="1472"/>
        <end position="1506"/>
    </location>
</feature>
<feature type="domain" description="C-type lectin" evidence="6">
    <location>
        <begin position="1175"/>
        <end position="1293"/>
    </location>
</feature>
<dbReference type="PROSITE" id="PS50026">
    <property type="entry name" value="EGF_3"/>
    <property type="match status" value="2"/>
</dbReference>
<dbReference type="Pfam" id="PF25106">
    <property type="entry name" value="VWA_4"/>
    <property type="match status" value="1"/>
</dbReference>
<dbReference type="SMART" id="SM00034">
    <property type="entry name" value="CLECT"/>
    <property type="match status" value="1"/>
</dbReference>
<comment type="subcellular location">
    <subcellularLocation>
        <location evidence="1">Secreted</location>
    </subcellularLocation>
</comment>
<accession>A0A0N4ZQS6</accession>
<dbReference type="Pfam" id="PF00059">
    <property type="entry name" value="Lectin_C"/>
    <property type="match status" value="1"/>
</dbReference>
<dbReference type="PROSITE" id="PS50041">
    <property type="entry name" value="C_TYPE_LECTIN_2"/>
    <property type="match status" value="1"/>
</dbReference>
<dbReference type="InterPro" id="IPR000742">
    <property type="entry name" value="EGF"/>
</dbReference>
<dbReference type="CDD" id="cd00037">
    <property type="entry name" value="CLECT"/>
    <property type="match status" value="1"/>
</dbReference>
<reference evidence="9" key="1">
    <citation type="submission" date="2017-02" db="UniProtKB">
        <authorList>
            <consortium name="WormBaseParasite"/>
        </authorList>
    </citation>
    <scope>IDENTIFICATION</scope>
</reference>
<feature type="domain" description="EGF-like" evidence="5">
    <location>
        <begin position="353"/>
        <end position="386"/>
    </location>
</feature>
<evidence type="ECO:0000259" key="7">
    <source>
        <dbReference type="PROSITE" id="PS50234"/>
    </source>
</evidence>
<dbReference type="InterPro" id="IPR016187">
    <property type="entry name" value="CTDL_fold"/>
</dbReference>
<dbReference type="InterPro" id="IPR056861">
    <property type="entry name" value="HMCN1-like_VWA"/>
</dbReference>
<dbReference type="InterPro" id="IPR006582">
    <property type="entry name" value="MD_domain"/>
</dbReference>
<dbReference type="Pfam" id="PF23623">
    <property type="entry name" value="GBD_IRG7_N"/>
    <property type="match status" value="1"/>
</dbReference>
<dbReference type="Pfam" id="PF24415">
    <property type="entry name" value="Ig_Irg-7"/>
    <property type="match status" value="3"/>
</dbReference>
<evidence type="ECO:0000313" key="8">
    <source>
        <dbReference type="Proteomes" id="UP000038045"/>
    </source>
</evidence>
<keyword evidence="4" id="KW-0245">EGF-like domain</keyword>
<keyword evidence="2" id="KW-0964">Secreted</keyword>
<proteinExistence type="predicted"/>
<dbReference type="SMART" id="SM00604">
    <property type="entry name" value="MD"/>
    <property type="match status" value="2"/>
</dbReference>
<protein>
    <submittedName>
        <fullName evidence="9">EGF-like domain-containing protein</fullName>
    </submittedName>
</protein>
<organism evidence="8 9">
    <name type="scientific">Parastrongyloides trichosuri</name>
    <name type="common">Possum-specific nematode worm</name>
    <dbReference type="NCBI Taxonomy" id="131310"/>
    <lineage>
        <taxon>Eukaryota</taxon>
        <taxon>Metazoa</taxon>
        <taxon>Ecdysozoa</taxon>
        <taxon>Nematoda</taxon>
        <taxon>Chromadorea</taxon>
        <taxon>Rhabditida</taxon>
        <taxon>Tylenchina</taxon>
        <taxon>Panagrolaimomorpha</taxon>
        <taxon>Strongyloidoidea</taxon>
        <taxon>Strongyloididae</taxon>
        <taxon>Parastrongyloides</taxon>
    </lineage>
</organism>
<evidence type="ECO:0000256" key="1">
    <source>
        <dbReference type="ARBA" id="ARBA00004613"/>
    </source>
</evidence>
<dbReference type="PANTHER" id="PTHR47324">
    <property type="entry name" value="PROTEIN IRG-7-RELATED"/>
    <property type="match status" value="1"/>
</dbReference>
<dbReference type="InterPro" id="IPR057086">
    <property type="entry name" value="GBD_Irg-7_N"/>
</dbReference>
<dbReference type="WBParaSite" id="PTRK_0001086700.1">
    <property type="protein sequence ID" value="PTRK_0001086700.1"/>
    <property type="gene ID" value="PTRK_0001086700"/>
</dbReference>
<dbReference type="SUPFAM" id="SSF53300">
    <property type="entry name" value="vWA-like"/>
    <property type="match status" value="2"/>
</dbReference>
<dbReference type="Gene3D" id="3.40.50.410">
    <property type="entry name" value="von Willebrand factor, type A domain"/>
    <property type="match status" value="1"/>
</dbReference>
<dbReference type="PROSITE" id="PS50234">
    <property type="entry name" value="VWFA"/>
    <property type="match status" value="1"/>
</dbReference>
<dbReference type="PROSITE" id="PS01186">
    <property type="entry name" value="EGF_2"/>
    <property type="match status" value="2"/>
</dbReference>
<dbReference type="PROSITE" id="PS00022">
    <property type="entry name" value="EGF_1"/>
    <property type="match status" value="3"/>
</dbReference>
<evidence type="ECO:0000256" key="2">
    <source>
        <dbReference type="ARBA" id="ARBA00022525"/>
    </source>
</evidence>
<dbReference type="InterPro" id="IPR016186">
    <property type="entry name" value="C-type_lectin-like/link_sf"/>
</dbReference>
<evidence type="ECO:0000313" key="9">
    <source>
        <dbReference type="WBParaSite" id="PTRK_0001086700.1"/>
    </source>
</evidence>
<comment type="caution">
    <text evidence="4">Lacks conserved residue(s) required for the propagation of feature annotation.</text>
</comment>
<dbReference type="InterPro" id="IPR036465">
    <property type="entry name" value="vWFA_dom_sf"/>
</dbReference>
<dbReference type="SMART" id="SM00181">
    <property type="entry name" value="EGF"/>
    <property type="match status" value="3"/>
</dbReference>
<evidence type="ECO:0000256" key="4">
    <source>
        <dbReference type="PROSITE-ProRule" id="PRU00076"/>
    </source>
</evidence>
<dbReference type="InterPro" id="IPR053295">
    <property type="entry name" value="Innate_immunity_reg"/>
</dbReference>
<evidence type="ECO:0000259" key="6">
    <source>
        <dbReference type="PROSITE" id="PS50041"/>
    </source>
</evidence>
<evidence type="ECO:0000256" key="3">
    <source>
        <dbReference type="ARBA" id="ARBA00022729"/>
    </source>
</evidence>
<dbReference type="Gene3D" id="2.10.25.10">
    <property type="entry name" value="Laminin"/>
    <property type="match status" value="3"/>
</dbReference>
<dbReference type="Gene3D" id="3.10.100.10">
    <property type="entry name" value="Mannose-Binding Protein A, subunit A"/>
    <property type="match status" value="1"/>
</dbReference>
<name>A0A0N4ZQS6_PARTI</name>
<dbReference type="InterPro" id="IPR002035">
    <property type="entry name" value="VWF_A"/>
</dbReference>
<keyword evidence="8" id="KW-1185">Reference proteome</keyword>